<dbReference type="SUPFAM" id="SSF110087">
    <property type="entry name" value="DR1885-like metal-binding protein"/>
    <property type="match status" value="1"/>
</dbReference>
<accession>A0A6N9H9E3</accession>
<dbReference type="EMBL" id="WWEQ01000053">
    <property type="protein sequence ID" value="MYM20451.1"/>
    <property type="molecule type" value="Genomic_DNA"/>
</dbReference>
<evidence type="ECO:0000313" key="3">
    <source>
        <dbReference type="EMBL" id="MYM20451.1"/>
    </source>
</evidence>
<sequence>MKKNIAIALTAPAAALALALGAAGCGGPGGAAQSSAAQPQSAQDALHLERGWVKAAGKGQMTAVFGTLSNDSASAITVTGAATDAAGMVQLHETSTDSSGGTTMQEKKGGFKVPGQGVYELKPGGDHIMLMKLGKALKPGAQIDLTLQTSAGEAKLTVGAKDFAGAQEEYGGASPSDASGAATQMSDMPGMKSDAGHASEGAHEGHSHG</sequence>
<reference evidence="3 4" key="1">
    <citation type="submission" date="2020-01" db="EMBL/GenBank/DDBJ databases">
        <authorList>
            <person name="Deng T."/>
        </authorList>
    </citation>
    <scope>NUCLEOTIDE SEQUENCE [LARGE SCALE GENOMIC DNA]</scope>
    <source>
        <strain evidence="3 4">5221</strain>
    </source>
</reference>
<feature type="compositionally biased region" description="Basic and acidic residues" evidence="1">
    <location>
        <begin position="194"/>
        <end position="209"/>
    </location>
</feature>
<keyword evidence="4" id="KW-1185">Reference proteome</keyword>
<evidence type="ECO:0000313" key="4">
    <source>
        <dbReference type="Proteomes" id="UP000469215"/>
    </source>
</evidence>
<protein>
    <submittedName>
        <fullName evidence="3">Copper chaperone PCu(A)C</fullName>
    </submittedName>
</protein>
<gene>
    <name evidence="3" type="ORF">GSY69_10870</name>
</gene>
<dbReference type="PANTHER" id="PTHR36302:SF1">
    <property type="entry name" value="COPPER CHAPERONE PCU(A)C"/>
    <property type="match status" value="1"/>
</dbReference>
<dbReference type="AlphaFoldDB" id="A0A6N9H9E3"/>
<organism evidence="3 4">
    <name type="scientific">Brevibacterium rongguiense</name>
    <dbReference type="NCBI Taxonomy" id="2695267"/>
    <lineage>
        <taxon>Bacteria</taxon>
        <taxon>Bacillati</taxon>
        <taxon>Actinomycetota</taxon>
        <taxon>Actinomycetes</taxon>
        <taxon>Micrococcales</taxon>
        <taxon>Brevibacteriaceae</taxon>
        <taxon>Brevibacterium</taxon>
    </lineage>
</organism>
<dbReference type="PANTHER" id="PTHR36302">
    <property type="entry name" value="BLR7088 PROTEIN"/>
    <property type="match status" value="1"/>
</dbReference>
<dbReference type="Proteomes" id="UP000469215">
    <property type="component" value="Unassembled WGS sequence"/>
</dbReference>
<dbReference type="RefSeq" id="WP_160953868.1">
    <property type="nucleotide sequence ID" value="NZ_WWEQ01000053.1"/>
</dbReference>
<dbReference type="PROSITE" id="PS51257">
    <property type="entry name" value="PROKAR_LIPOPROTEIN"/>
    <property type="match status" value="1"/>
</dbReference>
<feature type="region of interest" description="Disordered" evidence="1">
    <location>
        <begin position="167"/>
        <end position="209"/>
    </location>
</feature>
<evidence type="ECO:0000256" key="1">
    <source>
        <dbReference type="SAM" id="MobiDB-lite"/>
    </source>
</evidence>
<feature type="compositionally biased region" description="Low complexity" evidence="1">
    <location>
        <begin position="171"/>
        <end position="182"/>
    </location>
</feature>
<feature type="chain" id="PRO_5039564660" evidence="2">
    <location>
        <begin position="23"/>
        <end position="209"/>
    </location>
</feature>
<evidence type="ECO:0000256" key="2">
    <source>
        <dbReference type="SAM" id="SignalP"/>
    </source>
</evidence>
<dbReference type="InterPro" id="IPR007410">
    <property type="entry name" value="LpqE-like"/>
</dbReference>
<feature type="signal peptide" evidence="2">
    <location>
        <begin position="1"/>
        <end position="22"/>
    </location>
</feature>
<comment type="caution">
    <text evidence="3">The sequence shown here is derived from an EMBL/GenBank/DDBJ whole genome shotgun (WGS) entry which is preliminary data.</text>
</comment>
<keyword evidence="2" id="KW-0732">Signal</keyword>
<dbReference type="InterPro" id="IPR036182">
    <property type="entry name" value="PCuAC_sf"/>
</dbReference>
<dbReference type="Gene3D" id="2.60.40.1890">
    <property type="entry name" value="PCu(A)C copper chaperone"/>
    <property type="match status" value="1"/>
</dbReference>
<dbReference type="Pfam" id="PF04314">
    <property type="entry name" value="PCuAC"/>
    <property type="match status" value="1"/>
</dbReference>
<name>A0A6N9H9E3_9MICO</name>
<dbReference type="InterPro" id="IPR058248">
    <property type="entry name" value="Lxx211020-like"/>
</dbReference>
<proteinExistence type="predicted"/>